<feature type="compositionally biased region" description="Basic and acidic residues" evidence="1">
    <location>
        <begin position="1"/>
        <end position="37"/>
    </location>
</feature>
<dbReference type="AlphaFoldDB" id="K3W9C2"/>
<evidence type="ECO:0000313" key="3">
    <source>
        <dbReference type="Proteomes" id="UP000019132"/>
    </source>
</evidence>
<feature type="compositionally biased region" description="Acidic residues" evidence="1">
    <location>
        <begin position="128"/>
        <end position="147"/>
    </location>
</feature>
<dbReference type="InParanoid" id="K3W9C2"/>
<proteinExistence type="predicted"/>
<feature type="region of interest" description="Disordered" evidence="1">
    <location>
        <begin position="1"/>
        <end position="155"/>
    </location>
</feature>
<organism evidence="2 3">
    <name type="scientific">Globisporangium ultimum (strain ATCC 200006 / CBS 805.95 / DAOM BR144)</name>
    <name type="common">Pythium ultimum</name>
    <dbReference type="NCBI Taxonomy" id="431595"/>
    <lineage>
        <taxon>Eukaryota</taxon>
        <taxon>Sar</taxon>
        <taxon>Stramenopiles</taxon>
        <taxon>Oomycota</taxon>
        <taxon>Peronosporomycetes</taxon>
        <taxon>Pythiales</taxon>
        <taxon>Pythiaceae</taxon>
        <taxon>Globisporangium</taxon>
    </lineage>
</organism>
<dbReference type="EMBL" id="GL376626">
    <property type="status" value="NOT_ANNOTATED_CDS"/>
    <property type="molecule type" value="Genomic_DNA"/>
</dbReference>
<evidence type="ECO:0000313" key="2">
    <source>
        <dbReference type="EnsemblProtists" id="PYU1_T001563"/>
    </source>
</evidence>
<evidence type="ECO:0000256" key="1">
    <source>
        <dbReference type="SAM" id="MobiDB-lite"/>
    </source>
</evidence>
<dbReference type="EnsemblProtists" id="PYU1_T001563">
    <property type="protein sequence ID" value="PYU1_T001563"/>
    <property type="gene ID" value="PYU1_G001563"/>
</dbReference>
<protein>
    <submittedName>
        <fullName evidence="2">Uncharacterized protein</fullName>
    </submittedName>
</protein>
<name>K3W9C2_GLOUD</name>
<reference evidence="3" key="1">
    <citation type="journal article" date="2010" name="Genome Biol.">
        <title>Genome sequence of the necrotrophic plant pathogen Pythium ultimum reveals original pathogenicity mechanisms and effector repertoire.</title>
        <authorList>
            <person name="Levesque C.A."/>
            <person name="Brouwer H."/>
            <person name="Cano L."/>
            <person name="Hamilton J.P."/>
            <person name="Holt C."/>
            <person name="Huitema E."/>
            <person name="Raffaele S."/>
            <person name="Robideau G.P."/>
            <person name="Thines M."/>
            <person name="Win J."/>
            <person name="Zerillo M.M."/>
            <person name="Beakes G.W."/>
            <person name="Boore J.L."/>
            <person name="Busam D."/>
            <person name="Dumas B."/>
            <person name="Ferriera S."/>
            <person name="Fuerstenberg S.I."/>
            <person name="Gachon C.M."/>
            <person name="Gaulin E."/>
            <person name="Govers F."/>
            <person name="Grenville-Briggs L."/>
            <person name="Horner N."/>
            <person name="Hostetler J."/>
            <person name="Jiang R.H."/>
            <person name="Johnson J."/>
            <person name="Krajaejun T."/>
            <person name="Lin H."/>
            <person name="Meijer H.J."/>
            <person name="Moore B."/>
            <person name="Morris P."/>
            <person name="Phuntmart V."/>
            <person name="Puiu D."/>
            <person name="Shetty J."/>
            <person name="Stajich J.E."/>
            <person name="Tripathy S."/>
            <person name="Wawra S."/>
            <person name="van West P."/>
            <person name="Whitty B.R."/>
            <person name="Coutinho P.M."/>
            <person name="Henrissat B."/>
            <person name="Martin F."/>
            <person name="Thomas P.D."/>
            <person name="Tyler B.M."/>
            <person name="De Vries R.P."/>
            <person name="Kamoun S."/>
            <person name="Yandell M."/>
            <person name="Tisserat N."/>
            <person name="Buell C.R."/>
        </authorList>
    </citation>
    <scope>NUCLEOTIDE SEQUENCE</scope>
    <source>
        <strain evidence="3">DAOM:BR144</strain>
    </source>
</reference>
<dbReference type="VEuPathDB" id="FungiDB:PYU1_G001563"/>
<keyword evidence="3" id="KW-1185">Reference proteome</keyword>
<reference evidence="3" key="2">
    <citation type="submission" date="2010-04" db="EMBL/GenBank/DDBJ databases">
        <authorList>
            <person name="Buell R."/>
            <person name="Hamilton J."/>
            <person name="Hostetler J."/>
        </authorList>
    </citation>
    <scope>NUCLEOTIDE SEQUENCE [LARGE SCALE GENOMIC DNA]</scope>
    <source>
        <strain evidence="3">DAOM:BR144</strain>
    </source>
</reference>
<dbReference type="Proteomes" id="UP000019132">
    <property type="component" value="Unassembled WGS sequence"/>
</dbReference>
<dbReference type="HOGENOM" id="CLU_1581699_0_0_1"/>
<accession>K3W9C2</accession>
<dbReference type="OMA" id="FAEWSIM"/>
<dbReference type="eggNOG" id="ENOG502R2JM">
    <property type="taxonomic scope" value="Eukaryota"/>
</dbReference>
<reference evidence="2" key="3">
    <citation type="submission" date="2015-02" db="UniProtKB">
        <authorList>
            <consortium name="EnsemblProtists"/>
        </authorList>
    </citation>
    <scope>IDENTIFICATION</scope>
    <source>
        <strain evidence="2">DAOM BR144</strain>
    </source>
</reference>
<sequence>MADEERFMSKRGVMDAKERGGSPRRSEAEEFDAKAAKQVDGGEMDEEDSTVLSNDEKAPPRRVSVGWGTESAAASSDEKGVSGGDGSASATLSSDSGKRGGRRARRGSDNASNFGGGDGKNKNRYFDDDGDSTDIQEIPDLEEEEREPDITAQSTLASLSSFAEWSIML</sequence>